<organism evidence="7 8">
    <name type="scientific">Erythrobacter litoralis (strain HTCC2594)</name>
    <dbReference type="NCBI Taxonomy" id="314225"/>
    <lineage>
        <taxon>Bacteria</taxon>
        <taxon>Pseudomonadati</taxon>
        <taxon>Pseudomonadota</taxon>
        <taxon>Alphaproteobacteria</taxon>
        <taxon>Sphingomonadales</taxon>
        <taxon>Erythrobacteraceae</taxon>
        <taxon>Erythrobacter/Porphyrobacter group</taxon>
        <taxon>Erythrobacter</taxon>
    </lineage>
</organism>
<dbReference type="Pfam" id="PF03631">
    <property type="entry name" value="Virul_fac_BrkB"/>
    <property type="match status" value="1"/>
</dbReference>
<evidence type="ECO:0000256" key="4">
    <source>
        <dbReference type="ARBA" id="ARBA00022989"/>
    </source>
</evidence>
<dbReference type="InterPro" id="IPR017039">
    <property type="entry name" value="Virul_fac_BrkB"/>
</dbReference>
<evidence type="ECO:0000256" key="2">
    <source>
        <dbReference type="ARBA" id="ARBA00022475"/>
    </source>
</evidence>
<feature type="transmembrane region" description="Helical" evidence="6">
    <location>
        <begin position="213"/>
        <end position="234"/>
    </location>
</feature>
<dbReference type="eggNOG" id="COG1295">
    <property type="taxonomic scope" value="Bacteria"/>
</dbReference>
<keyword evidence="3 6" id="KW-0812">Transmembrane</keyword>
<name>Q2N6H5_ERYLH</name>
<evidence type="ECO:0000256" key="6">
    <source>
        <dbReference type="SAM" id="Phobius"/>
    </source>
</evidence>
<dbReference type="Proteomes" id="UP000008808">
    <property type="component" value="Chromosome"/>
</dbReference>
<evidence type="ECO:0000256" key="1">
    <source>
        <dbReference type="ARBA" id="ARBA00004651"/>
    </source>
</evidence>
<dbReference type="STRING" id="314225.ELI_13120"/>
<dbReference type="PIRSF" id="PIRSF035875">
    <property type="entry name" value="RNase_BN"/>
    <property type="match status" value="1"/>
</dbReference>
<evidence type="ECO:0000256" key="5">
    <source>
        <dbReference type="ARBA" id="ARBA00023136"/>
    </source>
</evidence>
<dbReference type="KEGG" id="eli:ELI_13120"/>
<feature type="transmembrane region" description="Helical" evidence="6">
    <location>
        <begin position="146"/>
        <end position="167"/>
    </location>
</feature>
<keyword evidence="5 6" id="KW-0472">Membrane</keyword>
<keyword evidence="2" id="KW-1003">Cell membrane</keyword>
<sequence length="245" mass="25148">MGLAAAGVAFFAFLAFVPLLGAIVLAYGIVADPLMVAENIRALSSFLPASAAELIGSQLEGVVEGPDSSKGFGLLLALAISLFGARSGATALMAGLDIAYDTTETRGFVEKNALALLITGGAVLGLGIVALALTVAGLIGDALGLAASYLVLFSSGALGAVLLYRHAPDRPTATWNRTWPGAVVFAALWLLATSLFGFYVANFGNYNATYGSLGAVMVLLTWLYLSAYLLLLGAELNVQVAARRA</sequence>
<accession>Q2N6H5</accession>
<dbReference type="PANTHER" id="PTHR30213">
    <property type="entry name" value="INNER MEMBRANE PROTEIN YHJD"/>
    <property type="match status" value="1"/>
</dbReference>
<feature type="transmembrane region" description="Helical" evidence="6">
    <location>
        <begin position="72"/>
        <end position="94"/>
    </location>
</feature>
<dbReference type="EMBL" id="CP000157">
    <property type="protein sequence ID" value="ABC64716.1"/>
    <property type="molecule type" value="Genomic_DNA"/>
</dbReference>
<evidence type="ECO:0000256" key="3">
    <source>
        <dbReference type="ARBA" id="ARBA00022692"/>
    </source>
</evidence>
<dbReference type="PANTHER" id="PTHR30213:SF0">
    <property type="entry name" value="UPF0761 MEMBRANE PROTEIN YIHY"/>
    <property type="match status" value="1"/>
</dbReference>
<gene>
    <name evidence="7" type="ordered locus">ELI_13120</name>
</gene>
<feature type="transmembrane region" description="Helical" evidence="6">
    <location>
        <begin position="114"/>
        <end position="140"/>
    </location>
</feature>
<evidence type="ECO:0000313" key="7">
    <source>
        <dbReference type="EMBL" id="ABC64716.1"/>
    </source>
</evidence>
<dbReference type="NCBIfam" id="TIGR00765">
    <property type="entry name" value="yihY_not_rbn"/>
    <property type="match status" value="1"/>
</dbReference>
<dbReference type="HOGENOM" id="CLU_045539_0_0_5"/>
<evidence type="ECO:0000313" key="8">
    <source>
        <dbReference type="Proteomes" id="UP000008808"/>
    </source>
</evidence>
<dbReference type="GO" id="GO:0005886">
    <property type="term" value="C:plasma membrane"/>
    <property type="evidence" value="ECO:0007669"/>
    <property type="project" value="UniProtKB-SubCell"/>
</dbReference>
<keyword evidence="4 6" id="KW-1133">Transmembrane helix</keyword>
<feature type="transmembrane region" description="Helical" evidence="6">
    <location>
        <begin position="179"/>
        <end position="201"/>
    </location>
</feature>
<keyword evidence="8" id="KW-1185">Reference proteome</keyword>
<comment type="subcellular location">
    <subcellularLocation>
        <location evidence="1">Cell membrane</location>
        <topology evidence="1">Multi-pass membrane protein</topology>
    </subcellularLocation>
</comment>
<reference evidence="8" key="1">
    <citation type="journal article" date="2009" name="J. Bacteriol.">
        <title>Complete genome sequence of Erythrobacter litoralis HTCC2594.</title>
        <authorList>
            <person name="Oh H.M."/>
            <person name="Giovannoni S.J."/>
            <person name="Ferriera S."/>
            <person name="Johnson J."/>
            <person name="Cho J.C."/>
        </authorList>
    </citation>
    <scope>NUCLEOTIDE SEQUENCE [LARGE SCALE GENOMIC DNA]</scope>
    <source>
        <strain evidence="8">HTCC2594</strain>
    </source>
</reference>
<protein>
    <submittedName>
        <fullName evidence="7">Uncharacterized protein</fullName>
    </submittedName>
</protein>
<dbReference type="RefSeq" id="WP_011415538.1">
    <property type="nucleotide sequence ID" value="NC_007722.1"/>
</dbReference>
<proteinExistence type="predicted"/>
<dbReference type="AlphaFoldDB" id="Q2N6H5"/>